<gene>
    <name evidence="3" type="ORF">Cboi02_000042400</name>
</gene>
<evidence type="ECO:0000259" key="2">
    <source>
        <dbReference type="PROSITE" id="PS50263"/>
    </source>
</evidence>
<proteinExistence type="predicted"/>
<dbReference type="Gene3D" id="3.60.110.10">
    <property type="entry name" value="Carbon-nitrogen hydrolase"/>
    <property type="match status" value="1"/>
</dbReference>
<dbReference type="OrthoDB" id="10250282at2759"/>
<feature type="domain" description="CN hydrolase" evidence="2">
    <location>
        <begin position="16"/>
        <end position="267"/>
    </location>
</feature>
<keyword evidence="4" id="KW-1185">Reference proteome</keyword>
<dbReference type="InterPro" id="IPR003010">
    <property type="entry name" value="C-N_Hydrolase"/>
</dbReference>
<organism evidence="3 4">
    <name type="scientific">Candida boidinii</name>
    <name type="common">Yeast</name>
    <dbReference type="NCBI Taxonomy" id="5477"/>
    <lineage>
        <taxon>Eukaryota</taxon>
        <taxon>Fungi</taxon>
        <taxon>Dikarya</taxon>
        <taxon>Ascomycota</taxon>
        <taxon>Saccharomycotina</taxon>
        <taxon>Pichiomycetes</taxon>
        <taxon>Pichiales</taxon>
        <taxon>Pichiaceae</taxon>
        <taxon>Ogataea</taxon>
        <taxon>Ogataea/Candida clade</taxon>
    </lineage>
</organism>
<dbReference type="AlphaFoldDB" id="A0A9W6SVJ7"/>
<evidence type="ECO:0000256" key="1">
    <source>
        <dbReference type="ARBA" id="ARBA00022801"/>
    </source>
</evidence>
<dbReference type="PANTHER" id="PTHR23088">
    <property type="entry name" value="NITRILASE-RELATED"/>
    <property type="match status" value="1"/>
</dbReference>
<dbReference type="EMBL" id="BSXN01000077">
    <property type="protein sequence ID" value="GME66990.1"/>
    <property type="molecule type" value="Genomic_DNA"/>
</dbReference>
<accession>A0A9W6SVJ7</accession>
<dbReference type="GO" id="GO:0050152">
    <property type="term" value="F:omega-amidase activity"/>
    <property type="evidence" value="ECO:0007669"/>
    <property type="project" value="TreeGrafter"/>
</dbReference>
<evidence type="ECO:0000313" key="3">
    <source>
        <dbReference type="EMBL" id="GME66990.1"/>
    </source>
</evidence>
<evidence type="ECO:0000313" key="4">
    <source>
        <dbReference type="Proteomes" id="UP001165120"/>
    </source>
</evidence>
<dbReference type="CDD" id="cd07572">
    <property type="entry name" value="nit"/>
    <property type="match status" value="1"/>
</dbReference>
<dbReference type="InterPro" id="IPR045254">
    <property type="entry name" value="Nit1/2_C-N_Hydrolase"/>
</dbReference>
<keyword evidence="1" id="KW-0378">Hydrolase</keyword>
<name>A0A9W6SVJ7_CANBO</name>
<dbReference type="GO" id="GO:0006528">
    <property type="term" value="P:asparagine metabolic process"/>
    <property type="evidence" value="ECO:0007669"/>
    <property type="project" value="TreeGrafter"/>
</dbReference>
<sequence length="300" mass="33270">MTSVLKMTSSVLSKNLKVALIQFHSGSDKSANLQKCKEFIHIALTKDPKLDLIVLPECWNSPYSVNEFKNYSENIPNGETTKFLSDLAKENKIIIIGGSYPELTSDDEVYNTSVSFDRNGEIIAKHRKAHLFDIDIPNKITFKESISLKAGNKATVFELPEYGNVGLGICYDIRFPELAMIAARPPNNAFAMIYPGAFNTTTGPLHWHLLARARAVDNQLYTIVCSPARNLEGAYHAYGHSLVVDPSGNIIAEAGEGEEIVYAELDKDLVENTRAGIPVTVQRRFDIYKNVTEDAVVSDK</sequence>
<dbReference type="SUPFAM" id="SSF56317">
    <property type="entry name" value="Carbon-nitrogen hydrolase"/>
    <property type="match status" value="1"/>
</dbReference>
<dbReference type="GO" id="GO:0006107">
    <property type="term" value="P:oxaloacetate metabolic process"/>
    <property type="evidence" value="ECO:0007669"/>
    <property type="project" value="TreeGrafter"/>
</dbReference>
<dbReference type="GO" id="GO:0005739">
    <property type="term" value="C:mitochondrion"/>
    <property type="evidence" value="ECO:0007669"/>
    <property type="project" value="TreeGrafter"/>
</dbReference>
<dbReference type="PROSITE" id="PS50263">
    <property type="entry name" value="CN_HYDROLASE"/>
    <property type="match status" value="1"/>
</dbReference>
<reference evidence="3" key="1">
    <citation type="submission" date="2023-04" db="EMBL/GenBank/DDBJ databases">
        <title>Candida boidinii NBRC 10035.</title>
        <authorList>
            <person name="Ichikawa N."/>
            <person name="Sato H."/>
            <person name="Tonouchi N."/>
        </authorList>
    </citation>
    <scope>NUCLEOTIDE SEQUENCE</scope>
    <source>
        <strain evidence="3">NBRC 10035</strain>
    </source>
</reference>
<dbReference type="GO" id="GO:0006541">
    <property type="term" value="P:glutamine metabolic process"/>
    <property type="evidence" value="ECO:0007669"/>
    <property type="project" value="TreeGrafter"/>
</dbReference>
<dbReference type="InterPro" id="IPR036526">
    <property type="entry name" value="C-N_Hydrolase_sf"/>
</dbReference>
<dbReference type="Proteomes" id="UP001165120">
    <property type="component" value="Unassembled WGS sequence"/>
</dbReference>
<dbReference type="Pfam" id="PF00795">
    <property type="entry name" value="CN_hydrolase"/>
    <property type="match status" value="1"/>
</dbReference>
<dbReference type="PANTHER" id="PTHR23088:SF30">
    <property type="entry name" value="OMEGA-AMIDASE NIT2"/>
    <property type="match status" value="1"/>
</dbReference>
<protein>
    <submittedName>
        <fullName evidence="3">Unnamed protein product</fullName>
    </submittedName>
</protein>
<comment type="caution">
    <text evidence="3">The sequence shown here is derived from an EMBL/GenBank/DDBJ whole genome shotgun (WGS) entry which is preliminary data.</text>
</comment>